<reference evidence="2 3" key="1">
    <citation type="submission" date="2019-07" db="EMBL/GenBank/DDBJ databases">
        <title>Hymenobacter sp. straun FUR1 Genome sequencing and assembly.</title>
        <authorList>
            <person name="Chhetri G."/>
        </authorList>
    </citation>
    <scope>NUCLEOTIDE SEQUENCE [LARGE SCALE GENOMIC DNA]</scope>
    <source>
        <strain evidence="2 3">Fur1</strain>
    </source>
</reference>
<keyword evidence="3" id="KW-1185">Reference proteome</keyword>
<dbReference type="RefSeq" id="WP_144850710.1">
    <property type="nucleotide sequence ID" value="NZ_VMRJ01000004.1"/>
</dbReference>
<gene>
    <name evidence="2" type="ORF">FNT36_18555</name>
</gene>
<dbReference type="EMBL" id="VMRJ01000004">
    <property type="protein sequence ID" value="TVT39643.1"/>
    <property type="molecule type" value="Genomic_DNA"/>
</dbReference>
<feature type="transmembrane region" description="Helical" evidence="1">
    <location>
        <begin position="56"/>
        <end position="74"/>
    </location>
</feature>
<dbReference type="AlphaFoldDB" id="A0A558BT35"/>
<sequence length="109" mass="11509">MKGASRHLREFFEDARGHFNAFTLIALTAGITLATAPLVCRIMTWPTLNRDEISALSLVYCISALGDYLLGIFLNKMPSTLVQQNQGDGGMAIGDGATAGPAGELPPAS</sequence>
<name>A0A558BT35_9BACT</name>
<keyword evidence="1" id="KW-0812">Transmembrane</keyword>
<feature type="transmembrane region" description="Helical" evidence="1">
    <location>
        <begin position="21"/>
        <end position="44"/>
    </location>
</feature>
<accession>A0A558BT35</accession>
<comment type="caution">
    <text evidence="2">The sequence shown here is derived from an EMBL/GenBank/DDBJ whole genome shotgun (WGS) entry which is preliminary data.</text>
</comment>
<keyword evidence="1" id="KW-0472">Membrane</keyword>
<organism evidence="2 3">
    <name type="scientific">Hymenobacter setariae</name>
    <dbReference type="NCBI Taxonomy" id="2594794"/>
    <lineage>
        <taxon>Bacteria</taxon>
        <taxon>Pseudomonadati</taxon>
        <taxon>Bacteroidota</taxon>
        <taxon>Cytophagia</taxon>
        <taxon>Cytophagales</taxon>
        <taxon>Hymenobacteraceae</taxon>
        <taxon>Hymenobacter</taxon>
    </lineage>
</organism>
<evidence type="ECO:0000313" key="3">
    <source>
        <dbReference type="Proteomes" id="UP000317624"/>
    </source>
</evidence>
<proteinExistence type="predicted"/>
<evidence type="ECO:0000256" key="1">
    <source>
        <dbReference type="SAM" id="Phobius"/>
    </source>
</evidence>
<protein>
    <submittedName>
        <fullName evidence="2">Uncharacterized protein</fullName>
    </submittedName>
</protein>
<dbReference type="Proteomes" id="UP000317624">
    <property type="component" value="Unassembled WGS sequence"/>
</dbReference>
<keyword evidence="1" id="KW-1133">Transmembrane helix</keyword>
<evidence type="ECO:0000313" key="2">
    <source>
        <dbReference type="EMBL" id="TVT39643.1"/>
    </source>
</evidence>